<proteinExistence type="predicted"/>
<dbReference type="Proteomes" id="UP000749559">
    <property type="component" value="Unassembled WGS sequence"/>
</dbReference>
<keyword evidence="2" id="KW-1185">Reference proteome</keyword>
<evidence type="ECO:0000313" key="2">
    <source>
        <dbReference type="Proteomes" id="UP000749559"/>
    </source>
</evidence>
<accession>A0A8S4Q948</accession>
<gene>
    <name evidence="1" type="ORF">OFUS_LOCUS25714</name>
</gene>
<protein>
    <submittedName>
        <fullName evidence="1">Uncharacterized protein</fullName>
    </submittedName>
</protein>
<reference evidence="1" key="1">
    <citation type="submission" date="2022-03" db="EMBL/GenBank/DDBJ databases">
        <authorList>
            <person name="Martin C."/>
        </authorList>
    </citation>
    <scope>NUCLEOTIDE SEQUENCE</scope>
</reference>
<dbReference type="EMBL" id="CAIIXF020000012">
    <property type="protein sequence ID" value="CAH1801988.1"/>
    <property type="molecule type" value="Genomic_DNA"/>
</dbReference>
<comment type="caution">
    <text evidence="1">The sequence shown here is derived from an EMBL/GenBank/DDBJ whole genome shotgun (WGS) entry which is preliminary data.</text>
</comment>
<evidence type="ECO:0000313" key="1">
    <source>
        <dbReference type="EMBL" id="CAH1801988.1"/>
    </source>
</evidence>
<feature type="non-terminal residue" evidence="1">
    <location>
        <position position="1"/>
    </location>
</feature>
<dbReference type="AlphaFoldDB" id="A0A8S4Q948"/>
<organism evidence="1 2">
    <name type="scientific">Owenia fusiformis</name>
    <name type="common">Polychaete worm</name>
    <dbReference type="NCBI Taxonomy" id="6347"/>
    <lineage>
        <taxon>Eukaryota</taxon>
        <taxon>Metazoa</taxon>
        <taxon>Spiralia</taxon>
        <taxon>Lophotrochozoa</taxon>
        <taxon>Annelida</taxon>
        <taxon>Polychaeta</taxon>
        <taxon>Sedentaria</taxon>
        <taxon>Canalipalpata</taxon>
        <taxon>Sabellida</taxon>
        <taxon>Oweniida</taxon>
        <taxon>Oweniidae</taxon>
        <taxon>Owenia</taxon>
    </lineage>
</organism>
<sequence>SKPSHVTKTARFLNNTLNYASVVKTCILLQNPYLGTEPSCIIQHRFRVHKILLRLEIQQFSKTQQITVYSFCHSLLSSHSPKEDDKNVFNPDFFHFEPFCFHEISLKKKPNGFAKLFPDPHLQLYCNFISNPEFMHIVLEL</sequence>
<name>A0A8S4Q948_OWEFU</name>